<dbReference type="SUPFAM" id="SSF52343">
    <property type="entry name" value="Ferredoxin reductase-like, C-terminal NADP-linked domain"/>
    <property type="match status" value="1"/>
</dbReference>
<dbReference type="SUPFAM" id="SSF63380">
    <property type="entry name" value="Riboflavin synthase domain-like"/>
    <property type="match status" value="1"/>
</dbReference>
<dbReference type="InterPro" id="IPR039261">
    <property type="entry name" value="FNR_nucleotide-bd"/>
</dbReference>
<dbReference type="InterPro" id="IPR001709">
    <property type="entry name" value="Flavoprot_Pyr_Nucl_cyt_Rdtase"/>
</dbReference>
<protein>
    <recommendedName>
        <fullName evidence="2">NADPH--hemoprotein reductase</fullName>
        <ecNumber evidence="2">1.6.2.4</ecNumber>
    </recommendedName>
</protein>
<sequence>MTISIWRYSHLALAVSSFLLLTLTSVTGIILAFKPITQKLRPYRVERFADVTLAQTLPALQKNYSELTKLSVDVHGFVRLQGNNVKGDKIDGYIDPRTGEVLGLYTGKSAFFEWVEALHRSLFLHELGRFFIGLTAFLLLLIAVSGTALIVQRQRGLKRFFTRIVRENFAQYWHVVLGRLSLIPILIIALSGTYLSLERFGVFGKTEPTSANIDLDTVNDAPKRKLADMPVFQTIRLADVRSIEFPFADDPEEFYVLKLRDRELTVNQITGDVLNETLYPTTVLLANLSLNLHTGRTNTIWALVLALAAGNILFFIWSGFAITLKRRANRIKNKFGAGESRFVILVGSENGSTFRFARSVQEQLLQQGEPVHLAELNQYTTYPKAEHLIVLTATYGLGDAPTNARQFASLLEQYPQTQPVRYSVVGFGSRAYPDFCQFAFDVNSLLAQQPWATALVDIHTVNDKSPAEFGLWADAWSQQADRPMPLADDLRHVPTALTTLTVTSNTRTAQPDGTFLVRLRPPRRQRVTSGDLLAIYPANDYRERLYSIGRLAEAGNDDLQLSVRLHPGGLGSTFLHELAAGQIVRARIVDNAHFHFPRKAPAVLLIANGTGIAPFLGMISQNKANVPAHLYCGFRQQTSFDVYRTLLDASRQSGKLTSLHVAYSREGDRQYVSDLLTRDTDQIASLLKRNGVVMICGSLAMQRDVFALLETICQTQLGQPLSHYQAHGQVLTDCY</sequence>
<dbReference type="GO" id="GO:0003958">
    <property type="term" value="F:NADPH-hemoprotein reductase activity"/>
    <property type="evidence" value="ECO:0007669"/>
    <property type="project" value="UniProtKB-EC"/>
</dbReference>
<feature type="transmembrane region" description="Helical" evidence="3">
    <location>
        <begin position="172"/>
        <end position="195"/>
    </location>
</feature>
<keyword evidence="3" id="KW-0812">Transmembrane</keyword>
<accession>A0A2T0TF45</accession>
<dbReference type="InterPro" id="IPR017927">
    <property type="entry name" value="FAD-bd_FR_type"/>
</dbReference>
<gene>
    <name evidence="6" type="ORF">CLV58_103223</name>
</gene>
<dbReference type="Pfam" id="PF00258">
    <property type="entry name" value="Flavodoxin_1"/>
    <property type="match status" value="1"/>
</dbReference>
<dbReference type="RefSeq" id="WP_106136664.1">
    <property type="nucleotide sequence ID" value="NZ_PVTE01000003.1"/>
</dbReference>
<feature type="domain" description="Flavodoxin-like" evidence="4">
    <location>
        <begin position="342"/>
        <end position="481"/>
    </location>
</feature>
<dbReference type="PROSITE" id="PS51384">
    <property type="entry name" value="FAD_FR"/>
    <property type="match status" value="1"/>
</dbReference>
<dbReference type="Pfam" id="PF03929">
    <property type="entry name" value="PepSY_TM"/>
    <property type="match status" value="1"/>
</dbReference>
<proteinExistence type="predicted"/>
<dbReference type="PANTHER" id="PTHR19384">
    <property type="entry name" value="NITRIC OXIDE SYNTHASE-RELATED"/>
    <property type="match status" value="1"/>
</dbReference>
<feature type="domain" description="FAD-binding FR-type" evidence="5">
    <location>
        <begin position="495"/>
        <end position="597"/>
    </location>
</feature>
<dbReference type="InterPro" id="IPR008254">
    <property type="entry name" value="Flavodoxin/NO_synth"/>
</dbReference>
<dbReference type="OrthoDB" id="9789468at2"/>
<dbReference type="EC" id="1.6.2.4" evidence="2"/>
<evidence type="ECO:0000259" key="4">
    <source>
        <dbReference type="PROSITE" id="PS50902"/>
    </source>
</evidence>
<evidence type="ECO:0000256" key="1">
    <source>
        <dbReference type="ARBA" id="ARBA00022630"/>
    </source>
</evidence>
<keyword evidence="3" id="KW-0472">Membrane</keyword>
<dbReference type="EMBL" id="PVTE01000003">
    <property type="protein sequence ID" value="PRY44254.1"/>
    <property type="molecule type" value="Genomic_DNA"/>
</dbReference>
<feature type="transmembrane region" description="Helical" evidence="3">
    <location>
        <begin position="300"/>
        <end position="324"/>
    </location>
</feature>
<name>A0A2T0TF45_9BACT</name>
<dbReference type="AlphaFoldDB" id="A0A2T0TF45"/>
<dbReference type="GO" id="GO:0005829">
    <property type="term" value="C:cytosol"/>
    <property type="evidence" value="ECO:0007669"/>
    <property type="project" value="TreeGrafter"/>
</dbReference>
<dbReference type="InterPro" id="IPR001433">
    <property type="entry name" value="OxRdtase_FAD/NAD-bd"/>
</dbReference>
<dbReference type="InterPro" id="IPR017938">
    <property type="entry name" value="Riboflavin_synthase-like_b-brl"/>
</dbReference>
<evidence type="ECO:0000313" key="7">
    <source>
        <dbReference type="Proteomes" id="UP000238375"/>
    </source>
</evidence>
<dbReference type="SUPFAM" id="SSF52218">
    <property type="entry name" value="Flavoproteins"/>
    <property type="match status" value="1"/>
</dbReference>
<feature type="transmembrane region" description="Helical" evidence="3">
    <location>
        <begin position="130"/>
        <end position="151"/>
    </location>
</feature>
<dbReference type="GO" id="GO:0010181">
    <property type="term" value="F:FMN binding"/>
    <property type="evidence" value="ECO:0007669"/>
    <property type="project" value="InterPro"/>
</dbReference>
<comment type="caution">
    <text evidence="6">The sequence shown here is derived from an EMBL/GenBank/DDBJ whole genome shotgun (WGS) entry which is preliminary data.</text>
</comment>
<dbReference type="InterPro" id="IPR005625">
    <property type="entry name" value="PepSY-ass_TM"/>
</dbReference>
<dbReference type="PROSITE" id="PS50902">
    <property type="entry name" value="FLAVODOXIN_LIKE"/>
    <property type="match status" value="1"/>
</dbReference>
<dbReference type="InterPro" id="IPR029039">
    <property type="entry name" value="Flavoprotein-like_sf"/>
</dbReference>
<dbReference type="Proteomes" id="UP000238375">
    <property type="component" value="Unassembled WGS sequence"/>
</dbReference>
<reference evidence="6 7" key="1">
    <citation type="submission" date="2018-03" db="EMBL/GenBank/DDBJ databases">
        <title>Genomic Encyclopedia of Archaeal and Bacterial Type Strains, Phase II (KMG-II): from individual species to whole genera.</title>
        <authorList>
            <person name="Goeker M."/>
        </authorList>
    </citation>
    <scope>NUCLEOTIDE SEQUENCE [LARGE SCALE GENOMIC DNA]</scope>
    <source>
        <strain evidence="6 7">DSM 28354</strain>
    </source>
</reference>
<evidence type="ECO:0000313" key="6">
    <source>
        <dbReference type="EMBL" id="PRY44254.1"/>
    </source>
</evidence>
<dbReference type="PANTHER" id="PTHR19384:SF17">
    <property type="entry name" value="NADPH--CYTOCHROME P450 REDUCTASE"/>
    <property type="match status" value="1"/>
</dbReference>
<evidence type="ECO:0000256" key="2">
    <source>
        <dbReference type="ARBA" id="ARBA00023797"/>
    </source>
</evidence>
<keyword evidence="3" id="KW-1133">Transmembrane helix</keyword>
<dbReference type="Gene3D" id="3.40.50.80">
    <property type="entry name" value="Nucleotide-binding domain of ferredoxin-NADP reductase (FNR) module"/>
    <property type="match status" value="1"/>
</dbReference>
<dbReference type="Gene3D" id="3.40.50.360">
    <property type="match status" value="1"/>
</dbReference>
<keyword evidence="7" id="KW-1185">Reference proteome</keyword>
<keyword evidence="1" id="KW-0285">Flavoprotein</keyword>
<dbReference type="GO" id="GO:0050660">
    <property type="term" value="F:flavin adenine dinucleotide binding"/>
    <property type="evidence" value="ECO:0007669"/>
    <property type="project" value="TreeGrafter"/>
</dbReference>
<evidence type="ECO:0000256" key="3">
    <source>
        <dbReference type="SAM" id="Phobius"/>
    </source>
</evidence>
<dbReference type="Pfam" id="PF00175">
    <property type="entry name" value="NAD_binding_1"/>
    <property type="match status" value="1"/>
</dbReference>
<organism evidence="6 7">
    <name type="scientific">Spirosoma oryzae</name>
    <dbReference type="NCBI Taxonomy" id="1469603"/>
    <lineage>
        <taxon>Bacteria</taxon>
        <taxon>Pseudomonadati</taxon>
        <taxon>Bacteroidota</taxon>
        <taxon>Cytophagia</taxon>
        <taxon>Cytophagales</taxon>
        <taxon>Cytophagaceae</taxon>
        <taxon>Spirosoma</taxon>
    </lineage>
</organism>
<evidence type="ECO:0000259" key="5">
    <source>
        <dbReference type="PROSITE" id="PS51384"/>
    </source>
</evidence>
<dbReference type="PRINTS" id="PR00371">
    <property type="entry name" value="FPNCR"/>
</dbReference>